<dbReference type="STRING" id="698757.Pogu_1132"/>
<evidence type="ECO:0000313" key="2">
    <source>
        <dbReference type="Proteomes" id="UP000009062"/>
    </source>
</evidence>
<evidence type="ECO:0000313" key="1">
    <source>
        <dbReference type="EMBL" id="AFA39159.1"/>
    </source>
</evidence>
<name>H6QA37_PYROT</name>
<organism evidence="1 2">
    <name type="scientific">Pyrobaculum oguniense (strain DSM 13380 / JCM 10595 / TE7)</name>
    <dbReference type="NCBI Taxonomy" id="698757"/>
    <lineage>
        <taxon>Archaea</taxon>
        <taxon>Thermoproteota</taxon>
        <taxon>Thermoprotei</taxon>
        <taxon>Thermoproteales</taxon>
        <taxon>Thermoproteaceae</taxon>
        <taxon>Pyrobaculum</taxon>
    </lineage>
</organism>
<protein>
    <submittedName>
        <fullName evidence="1">Uncharacterized protein</fullName>
    </submittedName>
</protein>
<dbReference type="AlphaFoldDB" id="H6QA37"/>
<accession>H6QA37</accession>
<dbReference type="EMBL" id="CP003316">
    <property type="protein sequence ID" value="AFA39159.1"/>
    <property type="molecule type" value="Genomic_DNA"/>
</dbReference>
<dbReference type="Proteomes" id="UP000009062">
    <property type="component" value="Chromosome"/>
</dbReference>
<dbReference type="KEGG" id="pog:Pogu_1132"/>
<proteinExistence type="predicted"/>
<sequence>MKLKVDAVGLSYSPNRDHLVYEIAKILYDKLRDVRKELHVVLITDKKGGEKYAGRAATSLRTYGIEPTVKEVNPVDCPYSCICDNDKPKCGAVAEHEVYAAPCVCGGNDWLLMARCCCGNFRQGVCAVFGGPPDCNCIEGENVAECFILFRCPKGSSGSRT</sequence>
<reference evidence="1 2" key="1">
    <citation type="journal article" date="2012" name="Stand. Genomic Sci.">
        <title>Complete genome sequence of Pyrobaculum oguniense.</title>
        <authorList>
            <person name="Bernick D.L."/>
            <person name="Karplus K."/>
            <person name="Lui L.M."/>
            <person name="Coker J.K."/>
            <person name="Murphy J.N."/>
            <person name="Chan P.P."/>
            <person name="Cozen A.E."/>
            <person name="Lowe T.M."/>
        </authorList>
    </citation>
    <scope>NUCLEOTIDE SEQUENCE [LARGE SCALE GENOMIC DNA]</scope>
    <source>
        <strain evidence="1 2">TE7</strain>
    </source>
</reference>
<gene>
    <name evidence="1" type="ordered locus">Pogu_1132</name>
</gene>
<dbReference type="HOGENOM" id="CLU_1640035_0_0_2"/>
<keyword evidence="2" id="KW-1185">Reference proteome</keyword>